<evidence type="ECO:0000313" key="1">
    <source>
        <dbReference type="EMBL" id="RNA10180.1"/>
    </source>
</evidence>
<sequence length="62" mass="7166">LLVIRFITDITFDKQKASCIKKLAIIFLIYGQKIMILDLLLTNNIRVIGILPNFPYDKLKNS</sequence>
<comment type="caution">
    <text evidence="1">The sequence shown here is derived from an EMBL/GenBank/DDBJ whole genome shotgun (WGS) entry which is preliminary data.</text>
</comment>
<feature type="non-terminal residue" evidence="1">
    <location>
        <position position="1"/>
    </location>
</feature>
<organism evidence="1 2">
    <name type="scientific">Brachionus plicatilis</name>
    <name type="common">Marine rotifer</name>
    <name type="synonym">Brachionus muelleri</name>
    <dbReference type="NCBI Taxonomy" id="10195"/>
    <lineage>
        <taxon>Eukaryota</taxon>
        <taxon>Metazoa</taxon>
        <taxon>Spiralia</taxon>
        <taxon>Gnathifera</taxon>
        <taxon>Rotifera</taxon>
        <taxon>Eurotatoria</taxon>
        <taxon>Monogononta</taxon>
        <taxon>Pseudotrocha</taxon>
        <taxon>Ploima</taxon>
        <taxon>Brachionidae</taxon>
        <taxon>Brachionus</taxon>
    </lineage>
</organism>
<accession>A0A3M7QFN2</accession>
<reference evidence="1 2" key="1">
    <citation type="journal article" date="2018" name="Sci. Rep.">
        <title>Genomic signatures of local adaptation to the degree of environmental predictability in rotifers.</title>
        <authorList>
            <person name="Franch-Gras L."/>
            <person name="Hahn C."/>
            <person name="Garcia-Roger E.M."/>
            <person name="Carmona M.J."/>
            <person name="Serra M."/>
            <person name="Gomez A."/>
        </authorList>
    </citation>
    <scope>NUCLEOTIDE SEQUENCE [LARGE SCALE GENOMIC DNA]</scope>
    <source>
        <strain evidence="1">HYR1</strain>
    </source>
</reference>
<name>A0A3M7QFN2_BRAPC</name>
<evidence type="ECO:0000313" key="2">
    <source>
        <dbReference type="Proteomes" id="UP000276133"/>
    </source>
</evidence>
<keyword evidence="2" id="KW-1185">Reference proteome</keyword>
<dbReference type="AlphaFoldDB" id="A0A3M7QFN2"/>
<dbReference type="Proteomes" id="UP000276133">
    <property type="component" value="Unassembled WGS sequence"/>
</dbReference>
<gene>
    <name evidence="1" type="ORF">BpHYR1_043716</name>
</gene>
<protein>
    <submittedName>
        <fullName evidence="1">Uncharacterized protein</fullName>
    </submittedName>
</protein>
<proteinExistence type="predicted"/>
<dbReference type="EMBL" id="REGN01006274">
    <property type="protein sequence ID" value="RNA10180.1"/>
    <property type="molecule type" value="Genomic_DNA"/>
</dbReference>